<organism evidence="1 2">
    <name type="scientific">Parasponia andersonii</name>
    <name type="common">Sponia andersonii</name>
    <dbReference type="NCBI Taxonomy" id="3476"/>
    <lineage>
        <taxon>Eukaryota</taxon>
        <taxon>Viridiplantae</taxon>
        <taxon>Streptophyta</taxon>
        <taxon>Embryophyta</taxon>
        <taxon>Tracheophyta</taxon>
        <taxon>Spermatophyta</taxon>
        <taxon>Magnoliopsida</taxon>
        <taxon>eudicotyledons</taxon>
        <taxon>Gunneridae</taxon>
        <taxon>Pentapetalae</taxon>
        <taxon>rosids</taxon>
        <taxon>fabids</taxon>
        <taxon>Rosales</taxon>
        <taxon>Cannabaceae</taxon>
        <taxon>Parasponia</taxon>
    </lineage>
</organism>
<proteinExistence type="predicted"/>
<evidence type="ECO:0000313" key="2">
    <source>
        <dbReference type="Proteomes" id="UP000237105"/>
    </source>
</evidence>
<sequence>MVTGTVPTPVPATLANRVHAKDSVHARVPVGVHYRELDMVPQSVPTRVPKSVVARFSASVPTKEMEVEPEPSTHNVDVPVIFGEYEKSLKRFISSKACSVGPFSLRFPMEESDFELAEYIFDETRNMSDVLSCYGKLELSHKTLNYIKPDHDIDKQILTPSNVLVHIRSQQLGCTCQHRFL</sequence>
<evidence type="ECO:0000313" key="1">
    <source>
        <dbReference type="EMBL" id="PON73664.1"/>
    </source>
</evidence>
<dbReference type="AlphaFoldDB" id="A0A2P5DK35"/>
<reference evidence="2" key="1">
    <citation type="submission" date="2016-06" db="EMBL/GenBank/DDBJ databases">
        <title>Parallel loss of symbiosis genes in relatives of nitrogen-fixing non-legume Parasponia.</title>
        <authorList>
            <person name="Van Velzen R."/>
            <person name="Holmer R."/>
            <person name="Bu F."/>
            <person name="Rutten L."/>
            <person name="Van Zeijl A."/>
            <person name="Liu W."/>
            <person name="Santuari L."/>
            <person name="Cao Q."/>
            <person name="Sharma T."/>
            <person name="Shen D."/>
            <person name="Roswanjaya Y."/>
            <person name="Wardhani T."/>
            <person name="Kalhor M.S."/>
            <person name="Jansen J."/>
            <person name="Van den Hoogen J."/>
            <person name="Gungor B."/>
            <person name="Hartog M."/>
            <person name="Hontelez J."/>
            <person name="Verver J."/>
            <person name="Yang W.-C."/>
            <person name="Schijlen E."/>
            <person name="Repin R."/>
            <person name="Schilthuizen M."/>
            <person name="Schranz E."/>
            <person name="Heidstra R."/>
            <person name="Miyata K."/>
            <person name="Fedorova E."/>
            <person name="Kohlen W."/>
            <person name="Bisseling T."/>
            <person name="Smit S."/>
            <person name="Geurts R."/>
        </authorList>
    </citation>
    <scope>NUCLEOTIDE SEQUENCE [LARGE SCALE GENOMIC DNA]</scope>
    <source>
        <strain evidence="2">cv. WU1-14</strain>
    </source>
</reference>
<dbReference type="OrthoDB" id="10594232at2759"/>
<keyword evidence="2" id="KW-1185">Reference proteome</keyword>
<name>A0A2P5DK35_PARAD</name>
<comment type="caution">
    <text evidence="1">The sequence shown here is derived from an EMBL/GenBank/DDBJ whole genome shotgun (WGS) entry which is preliminary data.</text>
</comment>
<dbReference type="EMBL" id="JXTB01000032">
    <property type="protein sequence ID" value="PON73664.1"/>
    <property type="molecule type" value="Genomic_DNA"/>
</dbReference>
<dbReference type="Proteomes" id="UP000237105">
    <property type="component" value="Unassembled WGS sequence"/>
</dbReference>
<protein>
    <submittedName>
        <fullName evidence="1">Uncharacterized protein</fullName>
    </submittedName>
</protein>
<gene>
    <name evidence="1" type="ORF">PanWU01x14_055520</name>
</gene>
<accession>A0A2P5DK35</accession>